<dbReference type="EMBL" id="JXXE01000018">
    <property type="protein sequence ID" value="KIZ48058.1"/>
    <property type="molecule type" value="Genomic_DNA"/>
</dbReference>
<evidence type="ECO:0000313" key="6">
    <source>
        <dbReference type="EMBL" id="KIZ48058.1"/>
    </source>
</evidence>
<name>A0A0D7F4N4_RHOPL</name>
<reference evidence="6 7" key="1">
    <citation type="submission" date="2014-11" db="EMBL/GenBank/DDBJ databases">
        <title>Genomics and ecophysiology of heterotrophic nitrogen fixing bacteria isolated from estuarine surface water.</title>
        <authorList>
            <person name="Bentzon-Tilia M."/>
            <person name="Severin I."/>
            <person name="Hansen L.H."/>
            <person name="Riemann L."/>
        </authorList>
    </citation>
    <scope>NUCLEOTIDE SEQUENCE [LARGE SCALE GENOMIC DNA]</scope>
    <source>
        <strain evidence="6 7">BAL398</strain>
    </source>
</reference>
<dbReference type="GO" id="GO:0000160">
    <property type="term" value="P:phosphorelay signal transduction system"/>
    <property type="evidence" value="ECO:0007669"/>
    <property type="project" value="InterPro"/>
</dbReference>
<dbReference type="Gene3D" id="3.40.50.2300">
    <property type="match status" value="1"/>
</dbReference>
<dbReference type="PROSITE" id="PS50110">
    <property type="entry name" value="RESPONSE_REGULATORY"/>
    <property type="match status" value="1"/>
</dbReference>
<dbReference type="InterPro" id="IPR001789">
    <property type="entry name" value="Sig_transdc_resp-reg_receiver"/>
</dbReference>
<dbReference type="SMART" id="SM00448">
    <property type="entry name" value="REC"/>
    <property type="match status" value="1"/>
</dbReference>
<evidence type="ECO:0000313" key="7">
    <source>
        <dbReference type="Proteomes" id="UP000032515"/>
    </source>
</evidence>
<dbReference type="AlphaFoldDB" id="A0A0D7F4N4"/>
<dbReference type="Proteomes" id="UP000032515">
    <property type="component" value="Unassembled WGS sequence"/>
</dbReference>
<sequence>MHPTVTPACILVVEDETFIRMDAVEIIRAAGFDILEATNADQAIRMLELHSSIQLIFIDMPGSMNGLRLVAAVRDGWPPVKIIATSGYFKVKAGDLPSDARFISKPYQPAQLISAIRELTAAA</sequence>
<evidence type="ECO:0000256" key="1">
    <source>
        <dbReference type="ARBA" id="ARBA00022553"/>
    </source>
</evidence>
<dbReference type="InterPro" id="IPR050595">
    <property type="entry name" value="Bact_response_regulator"/>
</dbReference>
<keyword evidence="1 4" id="KW-0597">Phosphoprotein</keyword>
<dbReference type="RefSeq" id="WP_044404429.1">
    <property type="nucleotide sequence ID" value="NZ_JXXE01000018.1"/>
</dbReference>
<feature type="domain" description="Response regulatory" evidence="5">
    <location>
        <begin position="9"/>
        <end position="120"/>
    </location>
</feature>
<evidence type="ECO:0000256" key="4">
    <source>
        <dbReference type="PROSITE-ProRule" id="PRU00169"/>
    </source>
</evidence>
<dbReference type="PANTHER" id="PTHR44591:SF3">
    <property type="entry name" value="RESPONSE REGULATORY DOMAIN-CONTAINING PROTEIN"/>
    <property type="match status" value="1"/>
</dbReference>
<evidence type="ECO:0000256" key="2">
    <source>
        <dbReference type="ARBA" id="ARBA00023015"/>
    </source>
</evidence>
<protein>
    <recommendedName>
        <fullName evidence="5">Response regulatory domain-containing protein</fullName>
    </recommendedName>
</protein>
<dbReference type="SUPFAM" id="SSF52172">
    <property type="entry name" value="CheY-like"/>
    <property type="match status" value="1"/>
</dbReference>
<comment type="caution">
    <text evidence="6">The sequence shown here is derived from an EMBL/GenBank/DDBJ whole genome shotgun (WGS) entry which is preliminary data.</text>
</comment>
<organism evidence="6 7">
    <name type="scientific">Rhodopseudomonas palustris</name>
    <dbReference type="NCBI Taxonomy" id="1076"/>
    <lineage>
        <taxon>Bacteria</taxon>
        <taxon>Pseudomonadati</taxon>
        <taxon>Pseudomonadota</taxon>
        <taxon>Alphaproteobacteria</taxon>
        <taxon>Hyphomicrobiales</taxon>
        <taxon>Nitrobacteraceae</taxon>
        <taxon>Rhodopseudomonas</taxon>
    </lineage>
</organism>
<dbReference type="InterPro" id="IPR011006">
    <property type="entry name" value="CheY-like_superfamily"/>
</dbReference>
<dbReference type="Pfam" id="PF00072">
    <property type="entry name" value="Response_reg"/>
    <property type="match status" value="1"/>
</dbReference>
<feature type="modified residue" description="4-aspartylphosphate" evidence="4">
    <location>
        <position position="59"/>
    </location>
</feature>
<keyword evidence="2" id="KW-0805">Transcription regulation</keyword>
<dbReference type="OrthoDB" id="9784719at2"/>
<evidence type="ECO:0000256" key="3">
    <source>
        <dbReference type="ARBA" id="ARBA00023163"/>
    </source>
</evidence>
<proteinExistence type="predicted"/>
<evidence type="ECO:0000259" key="5">
    <source>
        <dbReference type="PROSITE" id="PS50110"/>
    </source>
</evidence>
<keyword evidence="3" id="KW-0804">Transcription</keyword>
<gene>
    <name evidence="6" type="ORF">OO17_00925</name>
</gene>
<dbReference type="PANTHER" id="PTHR44591">
    <property type="entry name" value="STRESS RESPONSE REGULATOR PROTEIN 1"/>
    <property type="match status" value="1"/>
</dbReference>
<accession>A0A0D7F4N4</accession>